<gene>
    <name evidence="3" type="ORF">Ahy_A04g018547</name>
</gene>
<dbReference type="EMBL" id="SDMP01000004">
    <property type="protein sequence ID" value="RYR61377.1"/>
    <property type="molecule type" value="Genomic_DNA"/>
</dbReference>
<organism evidence="3 4">
    <name type="scientific">Arachis hypogaea</name>
    <name type="common">Peanut</name>
    <dbReference type="NCBI Taxonomy" id="3818"/>
    <lineage>
        <taxon>Eukaryota</taxon>
        <taxon>Viridiplantae</taxon>
        <taxon>Streptophyta</taxon>
        <taxon>Embryophyta</taxon>
        <taxon>Tracheophyta</taxon>
        <taxon>Spermatophyta</taxon>
        <taxon>Magnoliopsida</taxon>
        <taxon>eudicotyledons</taxon>
        <taxon>Gunneridae</taxon>
        <taxon>Pentapetalae</taxon>
        <taxon>rosids</taxon>
        <taxon>fabids</taxon>
        <taxon>Fabales</taxon>
        <taxon>Fabaceae</taxon>
        <taxon>Papilionoideae</taxon>
        <taxon>50 kb inversion clade</taxon>
        <taxon>dalbergioids sensu lato</taxon>
        <taxon>Dalbergieae</taxon>
        <taxon>Pterocarpus clade</taxon>
        <taxon>Arachis</taxon>
    </lineage>
</organism>
<sequence>MEIRDIWQWCEELLGKVPDGHVRTTKYNIKLKWLRSRLQQMPLDSPEDVVVRWRLLPDKVNNTVHVCYLPLLANYDAISTYSWGSVVLCWLYRVMCLATDYNVEGMAGCHTLLMSWIYFRLPFWAPEVTSPYTFPLVTRWAGKRGKNDYVEQRLLRHRLSLDTLKVDEGCMYSVESACRVSIRDVDIDKPDLPHQDPPQVDAGDQHEHPPPESHLPGDFYCPQPFLADDHFQSSTVHQYMPYHSTYEEGGSSQGGGTQDLIDSMDRVGWTNFSALFDGLDQFIPQQESLHTPTDLGLTLQRSDIDSHPPVGGGDQHLSVTQLDRSSARLMPRCWRVVAYLMRRLIMVRQR</sequence>
<proteinExistence type="predicted"/>
<dbReference type="InterPro" id="IPR044824">
    <property type="entry name" value="MAIN-like"/>
</dbReference>
<evidence type="ECO:0000313" key="4">
    <source>
        <dbReference type="Proteomes" id="UP000289738"/>
    </source>
</evidence>
<keyword evidence="4" id="KW-1185">Reference proteome</keyword>
<name>A0A445DDX6_ARAHY</name>
<protein>
    <recommendedName>
        <fullName evidence="2">Aminotransferase-like plant mobile domain-containing protein</fullName>
    </recommendedName>
</protein>
<accession>A0A445DDX6</accession>
<dbReference type="Proteomes" id="UP000289738">
    <property type="component" value="Chromosome A04"/>
</dbReference>
<evidence type="ECO:0000313" key="3">
    <source>
        <dbReference type="EMBL" id="RYR61377.1"/>
    </source>
</evidence>
<dbReference type="PANTHER" id="PTHR46033">
    <property type="entry name" value="PROTEIN MAIN-LIKE 2"/>
    <property type="match status" value="1"/>
</dbReference>
<comment type="caution">
    <text evidence="3">The sequence shown here is derived from an EMBL/GenBank/DDBJ whole genome shotgun (WGS) entry which is preliminary data.</text>
</comment>
<dbReference type="GO" id="GO:0010073">
    <property type="term" value="P:meristem maintenance"/>
    <property type="evidence" value="ECO:0007669"/>
    <property type="project" value="InterPro"/>
</dbReference>
<evidence type="ECO:0000259" key="2">
    <source>
        <dbReference type="Pfam" id="PF10536"/>
    </source>
</evidence>
<dbReference type="Pfam" id="PF10536">
    <property type="entry name" value="PMD"/>
    <property type="match status" value="1"/>
</dbReference>
<evidence type="ECO:0000256" key="1">
    <source>
        <dbReference type="SAM" id="MobiDB-lite"/>
    </source>
</evidence>
<reference evidence="3 4" key="1">
    <citation type="submission" date="2019-01" db="EMBL/GenBank/DDBJ databases">
        <title>Sequencing of cultivated peanut Arachis hypogaea provides insights into genome evolution and oil improvement.</title>
        <authorList>
            <person name="Chen X."/>
        </authorList>
    </citation>
    <scope>NUCLEOTIDE SEQUENCE [LARGE SCALE GENOMIC DNA]</scope>
    <source>
        <strain evidence="4">cv. Fuhuasheng</strain>
        <tissue evidence="3">Leaves</tissue>
    </source>
</reference>
<dbReference type="InterPro" id="IPR019557">
    <property type="entry name" value="AminoTfrase-like_pln_mobile"/>
</dbReference>
<dbReference type="AlphaFoldDB" id="A0A445DDX6"/>
<feature type="region of interest" description="Disordered" evidence="1">
    <location>
        <begin position="188"/>
        <end position="219"/>
    </location>
</feature>
<dbReference type="PANTHER" id="PTHR46033:SF8">
    <property type="entry name" value="PROTEIN MAINTENANCE OF MERISTEMS-LIKE"/>
    <property type="match status" value="1"/>
</dbReference>
<feature type="domain" description="Aminotransferase-like plant mobile" evidence="2">
    <location>
        <begin position="8"/>
        <end position="165"/>
    </location>
</feature>